<evidence type="ECO:0000259" key="8">
    <source>
        <dbReference type="Pfam" id="PF02656"/>
    </source>
</evidence>
<feature type="compositionally biased region" description="Basic and acidic residues" evidence="6">
    <location>
        <begin position="76"/>
        <end position="85"/>
    </location>
</feature>
<keyword evidence="4 7" id="KW-1133">Transmembrane helix</keyword>
<dbReference type="InterPro" id="IPR003807">
    <property type="entry name" value="DUF202"/>
</dbReference>
<feature type="compositionally biased region" description="Polar residues" evidence="6">
    <location>
        <begin position="86"/>
        <end position="95"/>
    </location>
</feature>
<feature type="region of interest" description="Disordered" evidence="6">
    <location>
        <begin position="1"/>
        <end position="51"/>
    </location>
</feature>
<dbReference type="OrthoDB" id="199599at2759"/>
<feature type="transmembrane region" description="Helical" evidence="7">
    <location>
        <begin position="199"/>
        <end position="216"/>
    </location>
</feature>
<keyword evidence="10" id="KW-1185">Reference proteome</keyword>
<sequence>MDGRSSPDKSPHNVLRSRLARDTDEVAESSADENTAIMRQNGPVNPSYGAVAGIDVDDIQSAPLDDNTSYDAADVARTRKQKSDSLKSSARGNRSGTHRSQEQSQPVDEAQAQHGWFQNLIENFGSVELENKGSVARDHLALERTFLAWLRTSLAFASIGIAVTQLFRLNTSIAQPHSSSAEHTSLVATSKLRSVGKPLGATFLGISILVLLLGFHRYFESQHYVIRGKFPASRGTIIIISVVAFALIVASLVVVLAVAPHAFEK</sequence>
<feature type="domain" description="DUF202" evidence="8">
    <location>
        <begin position="137"/>
        <end position="223"/>
    </location>
</feature>
<protein>
    <recommendedName>
        <fullName evidence="8">DUF202 domain-containing protein</fullName>
    </recommendedName>
</protein>
<keyword evidence="5 7" id="KW-0472">Membrane</keyword>
<evidence type="ECO:0000313" key="9">
    <source>
        <dbReference type="EMBL" id="KJY01174.1"/>
    </source>
</evidence>
<dbReference type="AlphaFoldDB" id="A0A0F4GVB0"/>
<evidence type="ECO:0000256" key="1">
    <source>
        <dbReference type="ARBA" id="ARBA00004651"/>
    </source>
</evidence>
<feature type="region of interest" description="Disordered" evidence="6">
    <location>
        <begin position="76"/>
        <end position="111"/>
    </location>
</feature>
<dbReference type="Pfam" id="PF02656">
    <property type="entry name" value="DUF202"/>
    <property type="match status" value="1"/>
</dbReference>
<evidence type="ECO:0000256" key="3">
    <source>
        <dbReference type="ARBA" id="ARBA00022692"/>
    </source>
</evidence>
<dbReference type="Proteomes" id="UP000033647">
    <property type="component" value="Unassembled WGS sequence"/>
</dbReference>
<comment type="caution">
    <text evidence="9">The sequence shown here is derived from an EMBL/GenBank/DDBJ whole genome shotgun (WGS) entry which is preliminary data.</text>
</comment>
<dbReference type="EMBL" id="LAFY01000293">
    <property type="protein sequence ID" value="KJY01174.1"/>
    <property type="molecule type" value="Genomic_DNA"/>
</dbReference>
<keyword evidence="2" id="KW-1003">Cell membrane</keyword>
<accession>A0A0F4GVB0</accession>
<keyword evidence="3 7" id="KW-0812">Transmembrane</keyword>
<feature type="transmembrane region" description="Helical" evidence="7">
    <location>
        <begin position="146"/>
        <end position="167"/>
    </location>
</feature>
<gene>
    <name evidence="9" type="ORF">TI39_contig301g00007</name>
</gene>
<reference evidence="9 10" key="1">
    <citation type="submission" date="2015-03" db="EMBL/GenBank/DDBJ databases">
        <title>RNA-seq based gene annotation and comparative genomics of four Zymoseptoria species reveal species-specific pathogenicity related genes and transposable element activity.</title>
        <authorList>
            <person name="Grandaubert J."/>
            <person name="Bhattacharyya A."/>
            <person name="Stukenbrock E.H."/>
        </authorList>
    </citation>
    <scope>NUCLEOTIDE SEQUENCE [LARGE SCALE GENOMIC DNA]</scope>
    <source>
        <strain evidence="9 10">Zb18110</strain>
    </source>
</reference>
<comment type="subcellular location">
    <subcellularLocation>
        <location evidence="1">Cell membrane</location>
        <topology evidence="1">Multi-pass membrane protein</topology>
    </subcellularLocation>
</comment>
<dbReference type="GO" id="GO:0005886">
    <property type="term" value="C:plasma membrane"/>
    <property type="evidence" value="ECO:0007669"/>
    <property type="project" value="UniProtKB-SubCell"/>
</dbReference>
<evidence type="ECO:0000256" key="2">
    <source>
        <dbReference type="ARBA" id="ARBA00022475"/>
    </source>
</evidence>
<evidence type="ECO:0000256" key="4">
    <source>
        <dbReference type="ARBA" id="ARBA00022989"/>
    </source>
</evidence>
<dbReference type="InterPro" id="IPR052053">
    <property type="entry name" value="IM_YidH-like"/>
</dbReference>
<proteinExistence type="predicted"/>
<feature type="compositionally biased region" description="Basic and acidic residues" evidence="6">
    <location>
        <begin position="1"/>
        <end position="11"/>
    </location>
</feature>
<dbReference type="PANTHER" id="PTHR34187:SF2">
    <property type="entry name" value="DUF202 DOMAIN-CONTAINING PROTEIN"/>
    <property type="match status" value="1"/>
</dbReference>
<evidence type="ECO:0000256" key="5">
    <source>
        <dbReference type="ARBA" id="ARBA00023136"/>
    </source>
</evidence>
<organism evidence="9 10">
    <name type="scientific">Zymoseptoria brevis</name>
    <dbReference type="NCBI Taxonomy" id="1047168"/>
    <lineage>
        <taxon>Eukaryota</taxon>
        <taxon>Fungi</taxon>
        <taxon>Dikarya</taxon>
        <taxon>Ascomycota</taxon>
        <taxon>Pezizomycotina</taxon>
        <taxon>Dothideomycetes</taxon>
        <taxon>Dothideomycetidae</taxon>
        <taxon>Mycosphaerellales</taxon>
        <taxon>Mycosphaerellaceae</taxon>
        <taxon>Zymoseptoria</taxon>
    </lineage>
</organism>
<name>A0A0F4GVB0_9PEZI</name>
<feature type="transmembrane region" description="Helical" evidence="7">
    <location>
        <begin position="237"/>
        <end position="259"/>
    </location>
</feature>
<evidence type="ECO:0000313" key="10">
    <source>
        <dbReference type="Proteomes" id="UP000033647"/>
    </source>
</evidence>
<evidence type="ECO:0000256" key="6">
    <source>
        <dbReference type="SAM" id="MobiDB-lite"/>
    </source>
</evidence>
<dbReference type="PANTHER" id="PTHR34187">
    <property type="entry name" value="FGR18P"/>
    <property type="match status" value="1"/>
</dbReference>
<evidence type="ECO:0000256" key="7">
    <source>
        <dbReference type="SAM" id="Phobius"/>
    </source>
</evidence>